<evidence type="ECO:0000313" key="19">
    <source>
        <dbReference type="Proteomes" id="UP000284605"/>
    </source>
</evidence>
<evidence type="ECO:0000259" key="17">
    <source>
        <dbReference type="PROSITE" id="PS51747"/>
    </source>
</evidence>
<evidence type="ECO:0000256" key="9">
    <source>
        <dbReference type="ARBA" id="ARBA00032005"/>
    </source>
</evidence>
<evidence type="ECO:0000256" key="1">
    <source>
        <dbReference type="ARBA" id="ARBA00001947"/>
    </source>
</evidence>
<dbReference type="NCBIfam" id="NF004064">
    <property type="entry name" value="PRK05578.1"/>
    <property type="match status" value="1"/>
</dbReference>
<dbReference type="GO" id="GO:0055086">
    <property type="term" value="P:nucleobase-containing small molecule metabolic process"/>
    <property type="evidence" value="ECO:0007669"/>
    <property type="project" value="UniProtKB-ARBA"/>
</dbReference>
<dbReference type="Proteomes" id="UP000284605">
    <property type="component" value="Unassembled WGS sequence"/>
</dbReference>
<comment type="function">
    <text evidence="2 15">This enzyme scavenges exogenous and endogenous cytidine and 2'-deoxycytidine for UMP synthesis.</text>
</comment>
<reference evidence="18 19" key="1">
    <citation type="submission" date="2018-09" db="EMBL/GenBank/DDBJ databases">
        <authorList>
            <person name="Zhu H."/>
        </authorList>
    </citation>
    <scope>NUCLEOTIDE SEQUENCE [LARGE SCALE GENOMIC DNA]</scope>
    <source>
        <strain evidence="18 19">K1W22B-8</strain>
    </source>
</reference>
<evidence type="ECO:0000256" key="10">
    <source>
        <dbReference type="ARBA" id="ARBA00049252"/>
    </source>
</evidence>
<dbReference type="PANTHER" id="PTHR11644:SF2">
    <property type="entry name" value="CYTIDINE DEAMINASE"/>
    <property type="match status" value="1"/>
</dbReference>
<proteinExistence type="inferred from homology"/>
<protein>
    <recommendedName>
        <fullName evidence="5 15">Cytidine deaminase</fullName>
        <ecNumber evidence="4 15">3.5.4.5</ecNumber>
    </recommendedName>
    <alternativeName>
        <fullName evidence="9 15">Cytidine aminohydrolase</fullName>
    </alternativeName>
</protein>
<comment type="similarity">
    <text evidence="3 15">Belongs to the cytidine and deoxycytidylate deaminase family.</text>
</comment>
<evidence type="ECO:0000256" key="15">
    <source>
        <dbReference type="RuleBase" id="RU364006"/>
    </source>
</evidence>
<evidence type="ECO:0000256" key="8">
    <source>
        <dbReference type="ARBA" id="ARBA00022833"/>
    </source>
</evidence>
<feature type="binding site" evidence="14">
    <location>
        <position position="115"/>
    </location>
    <ligand>
        <name>Zn(2+)</name>
        <dbReference type="ChEBI" id="CHEBI:29105"/>
        <note>catalytic</note>
    </ligand>
</feature>
<dbReference type="EMBL" id="QYUK01000011">
    <property type="protein sequence ID" value="RJF89926.1"/>
    <property type="molecule type" value="Genomic_DNA"/>
</dbReference>
<comment type="cofactor">
    <cofactor evidence="1 14 15">
        <name>Zn(2+)</name>
        <dbReference type="ChEBI" id="CHEBI:29105"/>
    </cofactor>
</comment>
<dbReference type="PANTHER" id="PTHR11644">
    <property type="entry name" value="CYTIDINE DEAMINASE"/>
    <property type="match status" value="1"/>
</dbReference>
<evidence type="ECO:0000256" key="16">
    <source>
        <dbReference type="SAM" id="MobiDB-lite"/>
    </source>
</evidence>
<dbReference type="AlphaFoldDB" id="A0A418WIP3"/>
<dbReference type="PROSITE" id="PS00903">
    <property type="entry name" value="CYT_DCMP_DEAMINASES_1"/>
    <property type="match status" value="1"/>
</dbReference>
<dbReference type="GO" id="GO:0005829">
    <property type="term" value="C:cytosol"/>
    <property type="evidence" value="ECO:0007669"/>
    <property type="project" value="TreeGrafter"/>
</dbReference>
<dbReference type="GO" id="GO:0008270">
    <property type="term" value="F:zinc ion binding"/>
    <property type="evidence" value="ECO:0007669"/>
    <property type="project" value="UniProtKB-UniRule"/>
</dbReference>
<evidence type="ECO:0000256" key="4">
    <source>
        <dbReference type="ARBA" id="ARBA00012783"/>
    </source>
</evidence>
<evidence type="ECO:0000256" key="2">
    <source>
        <dbReference type="ARBA" id="ARBA00003949"/>
    </source>
</evidence>
<evidence type="ECO:0000256" key="5">
    <source>
        <dbReference type="ARBA" id="ARBA00018266"/>
    </source>
</evidence>
<evidence type="ECO:0000256" key="11">
    <source>
        <dbReference type="ARBA" id="ARBA00049558"/>
    </source>
</evidence>
<dbReference type="SUPFAM" id="SSF53927">
    <property type="entry name" value="Cytidine deaminase-like"/>
    <property type="match status" value="1"/>
</dbReference>
<dbReference type="GO" id="GO:0072527">
    <property type="term" value="P:pyrimidine-containing compound metabolic process"/>
    <property type="evidence" value="ECO:0007669"/>
    <property type="project" value="UniProtKB-ARBA"/>
</dbReference>
<feature type="region of interest" description="Disordered" evidence="16">
    <location>
        <begin position="1"/>
        <end position="20"/>
    </location>
</feature>
<comment type="caution">
    <text evidence="18">The sequence shown here is derived from an EMBL/GenBank/DDBJ whole genome shotgun (WGS) entry which is preliminary data.</text>
</comment>
<organism evidence="18 19">
    <name type="scientific">Oleomonas cavernae</name>
    <dbReference type="NCBI Taxonomy" id="2320859"/>
    <lineage>
        <taxon>Bacteria</taxon>
        <taxon>Pseudomonadati</taxon>
        <taxon>Pseudomonadota</taxon>
        <taxon>Alphaproteobacteria</taxon>
        <taxon>Acetobacterales</taxon>
        <taxon>Acetobacteraceae</taxon>
        <taxon>Oleomonas</taxon>
    </lineage>
</organism>
<evidence type="ECO:0000313" key="18">
    <source>
        <dbReference type="EMBL" id="RJF89926.1"/>
    </source>
</evidence>
<comment type="catalytic activity">
    <reaction evidence="10 15">
        <text>2'-deoxycytidine + H2O + H(+) = 2'-deoxyuridine + NH4(+)</text>
        <dbReference type="Rhea" id="RHEA:13433"/>
        <dbReference type="ChEBI" id="CHEBI:15377"/>
        <dbReference type="ChEBI" id="CHEBI:15378"/>
        <dbReference type="ChEBI" id="CHEBI:15698"/>
        <dbReference type="ChEBI" id="CHEBI:16450"/>
        <dbReference type="ChEBI" id="CHEBI:28938"/>
        <dbReference type="EC" id="3.5.4.5"/>
    </reaction>
</comment>
<accession>A0A418WIP3</accession>
<keyword evidence="7 15" id="KW-0378">Hydrolase</keyword>
<dbReference type="InterPro" id="IPR002125">
    <property type="entry name" value="CMP_dCMP_dom"/>
</dbReference>
<dbReference type="NCBIfam" id="TIGR01354">
    <property type="entry name" value="cyt_deam_tetra"/>
    <property type="match status" value="1"/>
</dbReference>
<evidence type="ECO:0000256" key="3">
    <source>
        <dbReference type="ARBA" id="ARBA00006576"/>
    </source>
</evidence>
<dbReference type="InterPro" id="IPR006262">
    <property type="entry name" value="Cyt_deam_tetra"/>
</dbReference>
<dbReference type="InterPro" id="IPR016193">
    <property type="entry name" value="Cytidine_deaminase-like"/>
</dbReference>
<keyword evidence="8 14" id="KW-0862">Zinc</keyword>
<gene>
    <name evidence="18" type="primary">cdd</name>
    <name evidence="18" type="ORF">D3874_09210</name>
</gene>
<feature type="binding site" evidence="14">
    <location>
        <position position="118"/>
    </location>
    <ligand>
        <name>Zn(2+)</name>
        <dbReference type="ChEBI" id="CHEBI:29105"/>
        <note>catalytic</note>
    </ligand>
</feature>
<evidence type="ECO:0000256" key="7">
    <source>
        <dbReference type="ARBA" id="ARBA00022801"/>
    </source>
</evidence>
<keyword evidence="19" id="KW-1185">Reference proteome</keyword>
<feature type="active site" description="Proton donor" evidence="12">
    <location>
        <position position="78"/>
    </location>
</feature>
<evidence type="ECO:0000256" key="6">
    <source>
        <dbReference type="ARBA" id="ARBA00022723"/>
    </source>
</evidence>
<dbReference type="Gene3D" id="3.40.140.10">
    <property type="entry name" value="Cytidine Deaminase, domain 2"/>
    <property type="match status" value="1"/>
</dbReference>
<evidence type="ECO:0000256" key="13">
    <source>
        <dbReference type="PIRSR" id="PIRSR606262-2"/>
    </source>
</evidence>
<evidence type="ECO:0000256" key="12">
    <source>
        <dbReference type="PIRSR" id="PIRSR606262-1"/>
    </source>
</evidence>
<dbReference type="EC" id="3.5.4.5" evidence="4 15"/>
<comment type="catalytic activity">
    <reaction evidence="11 15">
        <text>cytidine + H2O + H(+) = uridine + NH4(+)</text>
        <dbReference type="Rhea" id="RHEA:16069"/>
        <dbReference type="ChEBI" id="CHEBI:15377"/>
        <dbReference type="ChEBI" id="CHEBI:15378"/>
        <dbReference type="ChEBI" id="CHEBI:16704"/>
        <dbReference type="ChEBI" id="CHEBI:17562"/>
        <dbReference type="ChEBI" id="CHEBI:28938"/>
        <dbReference type="EC" id="3.5.4.5"/>
    </reaction>
</comment>
<dbReference type="InterPro" id="IPR050202">
    <property type="entry name" value="Cyt/Deoxycyt_deaminase"/>
</dbReference>
<dbReference type="OrthoDB" id="9795347at2"/>
<evidence type="ECO:0000256" key="14">
    <source>
        <dbReference type="PIRSR" id="PIRSR606262-3"/>
    </source>
</evidence>
<dbReference type="CDD" id="cd01283">
    <property type="entry name" value="cytidine_deaminase"/>
    <property type="match status" value="1"/>
</dbReference>
<keyword evidence="6 14" id="KW-0479">Metal-binding</keyword>
<dbReference type="PROSITE" id="PS51747">
    <property type="entry name" value="CYT_DCMP_DEAMINASES_2"/>
    <property type="match status" value="1"/>
</dbReference>
<sequence length="161" mass="17107">MSIRFRGGTTVPTKPKKTGISTPTVDSELFDCAKRACKNSYAPYSRFRVGAAVRAASGKIYTGTNVENIAYPLGTCAEAGAIAAARVAEGGNLVLVDVAVYAEAGDAQHVPCTPCGGCRQRILEFGKNVRVQFFGTDLCCHEVTSGDLLPFSFEFDSKAEQ</sequence>
<dbReference type="GO" id="GO:0042802">
    <property type="term" value="F:identical protein binding"/>
    <property type="evidence" value="ECO:0007669"/>
    <property type="project" value="UniProtKB-ARBA"/>
</dbReference>
<feature type="domain" description="CMP/dCMP-type deaminase" evidence="17">
    <location>
        <begin position="24"/>
        <end position="156"/>
    </location>
</feature>
<feature type="binding site" evidence="14">
    <location>
        <position position="76"/>
    </location>
    <ligand>
        <name>Zn(2+)</name>
        <dbReference type="ChEBI" id="CHEBI:29105"/>
        <note>catalytic</note>
    </ligand>
</feature>
<dbReference type="Pfam" id="PF00383">
    <property type="entry name" value="dCMP_cyt_deam_1"/>
    <property type="match status" value="1"/>
</dbReference>
<name>A0A418WIP3_9PROT</name>
<dbReference type="GO" id="GO:0004126">
    <property type="term" value="F:cytidine deaminase activity"/>
    <property type="evidence" value="ECO:0007669"/>
    <property type="project" value="UniProtKB-UniRule"/>
</dbReference>
<dbReference type="InterPro" id="IPR016192">
    <property type="entry name" value="APOBEC/CMP_deaminase_Zn-bd"/>
</dbReference>
<feature type="binding site" evidence="13">
    <location>
        <begin position="65"/>
        <end position="71"/>
    </location>
    <ligand>
        <name>substrate</name>
    </ligand>
</feature>